<evidence type="ECO:0000256" key="2">
    <source>
        <dbReference type="ARBA" id="ARBA00023235"/>
    </source>
</evidence>
<dbReference type="SUPFAM" id="SSF50891">
    <property type="entry name" value="Cyclophilin-like"/>
    <property type="match status" value="1"/>
</dbReference>
<dbReference type="KEGG" id="swp:swp_2807"/>
<dbReference type="Pfam" id="PF00160">
    <property type="entry name" value="Pro_isomerase"/>
    <property type="match status" value="1"/>
</dbReference>
<dbReference type="AlphaFoldDB" id="B8CPF7"/>
<comment type="function">
    <text evidence="3">PPIases accelerate the folding of proteins. It catalyzes the cis-trans isomerization of proline imidic peptide bonds in oligopeptides.</text>
</comment>
<dbReference type="EC" id="5.2.1.8" evidence="3"/>
<comment type="similarity">
    <text evidence="3">Belongs to the cyclophilin-type PPIase family.</text>
</comment>
<sequence>MLPLLTCLSIAACGSDSADSPTPPTPPVEAPELKADICYLIVTTKGDMTLAIDLTNVPVTGQNFKTYADSGFYQETLFHRTISNFMVQGGGLTTGLVSKPGNDPIINEASVGISNSRGTIAMARTNDPNSATSQFFINVLDNPQLDASASNDGYAVFGQVVAGMDIADQISIVATHTTGGRQNVPVDEIVINSLTEISCPVN</sequence>
<dbReference type="STRING" id="225849.swp_2807"/>
<organism evidence="5 6">
    <name type="scientific">Shewanella piezotolerans (strain WP3 / JCM 13877)</name>
    <dbReference type="NCBI Taxonomy" id="225849"/>
    <lineage>
        <taxon>Bacteria</taxon>
        <taxon>Pseudomonadati</taxon>
        <taxon>Pseudomonadota</taxon>
        <taxon>Gammaproteobacteria</taxon>
        <taxon>Alteromonadales</taxon>
        <taxon>Shewanellaceae</taxon>
        <taxon>Shewanella</taxon>
    </lineage>
</organism>
<keyword evidence="2 3" id="KW-0413">Isomerase</keyword>
<dbReference type="HOGENOM" id="CLU_012062_16_9_6"/>
<dbReference type="PRINTS" id="PR00153">
    <property type="entry name" value="CSAPPISMRASE"/>
</dbReference>
<keyword evidence="1 3" id="KW-0697">Rotamase</keyword>
<reference evidence="5 6" key="1">
    <citation type="journal article" date="2008" name="PLoS ONE">
        <title>Environmental adaptation: genomic analysis of the piezotolerant and psychrotolerant deep-sea iron reducing bacterium Shewanella piezotolerans WP3.</title>
        <authorList>
            <person name="Wang F."/>
            <person name="Wang J."/>
            <person name="Jian H."/>
            <person name="Zhang B."/>
            <person name="Li S."/>
            <person name="Wang F."/>
            <person name="Zeng X."/>
            <person name="Gao L."/>
            <person name="Bartlett D.H."/>
            <person name="Yu J."/>
            <person name="Hu S."/>
            <person name="Xiao X."/>
        </authorList>
    </citation>
    <scope>NUCLEOTIDE SEQUENCE [LARGE SCALE GENOMIC DNA]</scope>
    <source>
        <strain evidence="6">WP3 / JCM 13877</strain>
    </source>
</reference>
<dbReference type="Gene3D" id="2.40.100.10">
    <property type="entry name" value="Cyclophilin-like"/>
    <property type="match status" value="1"/>
</dbReference>
<evidence type="ECO:0000313" key="6">
    <source>
        <dbReference type="Proteomes" id="UP000000753"/>
    </source>
</evidence>
<evidence type="ECO:0000259" key="4">
    <source>
        <dbReference type="PROSITE" id="PS50072"/>
    </source>
</evidence>
<keyword evidence="6" id="KW-1185">Reference proteome</keyword>
<feature type="domain" description="PPIase cyclophilin-type" evidence="4">
    <location>
        <begin position="46"/>
        <end position="196"/>
    </location>
</feature>
<dbReference type="InterPro" id="IPR044665">
    <property type="entry name" value="E_coli_cyclophilin_A-like"/>
</dbReference>
<name>B8CPF7_SHEPW</name>
<dbReference type="EMBL" id="CP000472">
    <property type="protein sequence ID" value="ACJ29533.1"/>
    <property type="molecule type" value="Genomic_DNA"/>
</dbReference>
<proteinExistence type="inferred from homology"/>
<dbReference type="GO" id="GO:0003755">
    <property type="term" value="F:peptidyl-prolyl cis-trans isomerase activity"/>
    <property type="evidence" value="ECO:0007669"/>
    <property type="project" value="UniProtKB-UniRule"/>
</dbReference>
<dbReference type="eggNOG" id="COG0652">
    <property type="taxonomic scope" value="Bacteria"/>
</dbReference>
<evidence type="ECO:0000256" key="3">
    <source>
        <dbReference type="RuleBase" id="RU363019"/>
    </source>
</evidence>
<gene>
    <name evidence="5" type="ordered locus">swp_2807</name>
</gene>
<dbReference type="InterPro" id="IPR002130">
    <property type="entry name" value="Cyclophilin-type_PPIase_dom"/>
</dbReference>
<accession>B8CPF7</accession>
<evidence type="ECO:0000256" key="1">
    <source>
        <dbReference type="ARBA" id="ARBA00023110"/>
    </source>
</evidence>
<dbReference type="Proteomes" id="UP000000753">
    <property type="component" value="Chromosome"/>
</dbReference>
<protein>
    <recommendedName>
        <fullName evidence="3">Peptidyl-prolyl cis-trans isomerase</fullName>
        <shortName evidence="3">PPIase</shortName>
        <ecNumber evidence="3">5.2.1.8</ecNumber>
    </recommendedName>
</protein>
<dbReference type="InterPro" id="IPR029000">
    <property type="entry name" value="Cyclophilin-like_dom_sf"/>
</dbReference>
<comment type="catalytic activity">
    <reaction evidence="3">
        <text>[protein]-peptidylproline (omega=180) = [protein]-peptidylproline (omega=0)</text>
        <dbReference type="Rhea" id="RHEA:16237"/>
        <dbReference type="Rhea" id="RHEA-COMP:10747"/>
        <dbReference type="Rhea" id="RHEA-COMP:10748"/>
        <dbReference type="ChEBI" id="CHEBI:83833"/>
        <dbReference type="ChEBI" id="CHEBI:83834"/>
        <dbReference type="EC" id="5.2.1.8"/>
    </reaction>
</comment>
<dbReference type="PANTHER" id="PTHR43246">
    <property type="entry name" value="PEPTIDYL-PROLYL CIS-TRANS ISOMERASE CYP38, CHLOROPLASTIC"/>
    <property type="match status" value="1"/>
</dbReference>
<dbReference type="PROSITE" id="PS50072">
    <property type="entry name" value="CSA_PPIASE_2"/>
    <property type="match status" value="1"/>
</dbReference>
<evidence type="ECO:0000313" key="5">
    <source>
        <dbReference type="EMBL" id="ACJ29533.1"/>
    </source>
</evidence>